<dbReference type="AlphaFoldDB" id="A0A7Y3X9Y7"/>
<protein>
    <submittedName>
        <fullName evidence="2">META domain-containing protein</fullName>
    </submittedName>
</protein>
<dbReference type="Pfam" id="PF03724">
    <property type="entry name" value="META"/>
    <property type="match status" value="1"/>
</dbReference>
<reference evidence="2 3" key="1">
    <citation type="submission" date="2020-05" db="EMBL/GenBank/DDBJ databases">
        <authorList>
            <person name="Ruan W."/>
            <person name="Jeon C.O."/>
            <person name="Chun B.H."/>
        </authorList>
    </citation>
    <scope>NUCLEOTIDE SEQUENCE [LARGE SCALE GENOMIC DNA]</scope>
    <source>
        <strain evidence="2 3">TBZ9</strain>
    </source>
</reference>
<dbReference type="Proteomes" id="UP000588806">
    <property type="component" value="Unassembled WGS sequence"/>
</dbReference>
<reference evidence="2 3" key="2">
    <citation type="submission" date="2020-06" db="EMBL/GenBank/DDBJ databases">
        <title>Halomonas songnenensis sp. nov., a moderately halophilic bacterium isolated from saline and alkaline soils.</title>
        <authorList>
            <person name="Jiang J."/>
            <person name="Pan Y."/>
        </authorList>
    </citation>
    <scope>NUCLEOTIDE SEQUENCE [LARGE SCALE GENOMIC DNA]</scope>
    <source>
        <strain evidence="2 3">TBZ9</strain>
    </source>
</reference>
<dbReference type="InterPro" id="IPR053147">
    <property type="entry name" value="Hsp_HslJ-like"/>
</dbReference>
<organism evidence="2 3">
    <name type="scientific">Vreelandella azerica</name>
    <dbReference type="NCBI Taxonomy" id="2732867"/>
    <lineage>
        <taxon>Bacteria</taxon>
        <taxon>Pseudomonadati</taxon>
        <taxon>Pseudomonadota</taxon>
        <taxon>Gammaproteobacteria</taxon>
        <taxon>Oceanospirillales</taxon>
        <taxon>Halomonadaceae</taxon>
        <taxon>Vreelandella</taxon>
    </lineage>
</organism>
<evidence type="ECO:0000259" key="1">
    <source>
        <dbReference type="Pfam" id="PF03724"/>
    </source>
</evidence>
<dbReference type="EMBL" id="JABFHI010000001">
    <property type="protein sequence ID" value="NOG30764.1"/>
    <property type="molecule type" value="Genomic_DNA"/>
</dbReference>
<evidence type="ECO:0000313" key="2">
    <source>
        <dbReference type="EMBL" id="NOG30764.1"/>
    </source>
</evidence>
<gene>
    <name evidence="2" type="ORF">HLB35_01420</name>
</gene>
<proteinExistence type="predicted"/>
<dbReference type="InterPro" id="IPR005184">
    <property type="entry name" value="DUF306_Meta_HslJ"/>
</dbReference>
<dbReference type="Gene3D" id="2.40.128.270">
    <property type="match status" value="1"/>
</dbReference>
<comment type="caution">
    <text evidence="2">The sequence shown here is derived from an EMBL/GenBank/DDBJ whole genome shotgun (WGS) entry which is preliminary data.</text>
</comment>
<dbReference type="RefSeq" id="WP_171701572.1">
    <property type="nucleotide sequence ID" value="NZ_JABFHI010000001.1"/>
</dbReference>
<name>A0A7Y3X9Y7_9GAMM</name>
<evidence type="ECO:0000313" key="3">
    <source>
        <dbReference type="Proteomes" id="UP000588806"/>
    </source>
</evidence>
<keyword evidence="3" id="KW-1185">Reference proteome</keyword>
<sequence>MLLLAACGSTPEAPVDADNAEASSQLSAVVNQRWNFLLLGTDERLEFDERPYFEIGSDGSVNGYDGCNRFFGQVELGENQRIEFKQMASTRMACPNMGDAQRVTDMLTNAYRYLIDHDRLVFFAPDSRVLGGWRQAD</sequence>
<feature type="domain" description="DUF306" evidence="1">
    <location>
        <begin position="32"/>
        <end position="122"/>
    </location>
</feature>
<accession>A0A7Y3X9Y7</accession>
<dbReference type="PANTHER" id="PTHR35535">
    <property type="entry name" value="HEAT SHOCK PROTEIN HSLJ"/>
    <property type="match status" value="1"/>
</dbReference>
<dbReference type="InterPro" id="IPR038670">
    <property type="entry name" value="HslJ-like_sf"/>
</dbReference>
<dbReference type="PANTHER" id="PTHR35535:SF1">
    <property type="entry name" value="HEAT SHOCK PROTEIN HSLJ"/>
    <property type="match status" value="1"/>
</dbReference>